<evidence type="ECO:0008006" key="2">
    <source>
        <dbReference type="Google" id="ProtNLM"/>
    </source>
</evidence>
<sequence>MISRRLMILSVSMSLGLGALALPARAQENYLAQAITDTRAAIDAGKQLESSSFVEHADDAIDHARSAVWQTPVDPIRKGIKYLRKAVKLAKGTNLDKRISKATEQAELALQQFESVKQ</sequence>
<dbReference type="CDD" id="cd13840">
    <property type="entry name" value="SMBP_like"/>
    <property type="match status" value="1"/>
</dbReference>
<dbReference type="Gene3D" id="1.20.120.660">
    <property type="entry name" value="IL-4 antagonist (De novo design) like domain"/>
    <property type="match status" value="1"/>
</dbReference>
<dbReference type="GO" id="GO:0046872">
    <property type="term" value="F:metal ion binding"/>
    <property type="evidence" value="ECO:0007669"/>
    <property type="project" value="InterPro"/>
</dbReference>
<dbReference type="AlphaFoldDB" id="A0AA48RCV3"/>
<reference evidence="1" key="1">
    <citation type="submission" date="2023-07" db="EMBL/GenBank/DDBJ databases">
        <authorList>
            <person name="Pelsma A.J. K."/>
        </authorList>
    </citation>
    <scope>NUCLEOTIDE SEQUENCE</scope>
</reference>
<organism evidence="1">
    <name type="scientific">freshwater sediment metagenome</name>
    <dbReference type="NCBI Taxonomy" id="556182"/>
    <lineage>
        <taxon>unclassified sequences</taxon>
        <taxon>metagenomes</taxon>
        <taxon>ecological metagenomes</taxon>
    </lineage>
</organism>
<proteinExistence type="predicted"/>
<dbReference type="InterPro" id="IPR031877">
    <property type="entry name" value="SmbP"/>
</dbReference>
<dbReference type="Pfam" id="PF16785">
    <property type="entry name" value="SMBP"/>
    <property type="match status" value="1"/>
</dbReference>
<name>A0AA48RCV3_9ZZZZ</name>
<gene>
    <name evidence="1" type="ORF">AMST5_00490</name>
</gene>
<dbReference type="EMBL" id="OY288114">
    <property type="protein sequence ID" value="CAJ0851926.1"/>
    <property type="molecule type" value="Genomic_DNA"/>
</dbReference>
<evidence type="ECO:0000313" key="1">
    <source>
        <dbReference type="EMBL" id="CAJ0851926.1"/>
    </source>
</evidence>
<accession>A0AA48RCV3</accession>
<protein>
    <recommendedName>
        <fullName evidence="2">Small metal-binding protein</fullName>
    </recommendedName>
</protein>